<evidence type="ECO:0000313" key="2">
    <source>
        <dbReference type="EMBL" id="CAA9447145.1"/>
    </source>
</evidence>
<gene>
    <name evidence="2" type="ORF">AVDCRST_MAG80-1887</name>
</gene>
<organism evidence="2">
    <name type="scientific">uncultured Rubrobacteraceae bacterium</name>
    <dbReference type="NCBI Taxonomy" id="349277"/>
    <lineage>
        <taxon>Bacteria</taxon>
        <taxon>Bacillati</taxon>
        <taxon>Actinomycetota</taxon>
        <taxon>Rubrobacteria</taxon>
        <taxon>Rubrobacterales</taxon>
        <taxon>Rubrobacteraceae</taxon>
        <taxon>environmental samples</taxon>
    </lineage>
</organism>
<feature type="region of interest" description="Disordered" evidence="1">
    <location>
        <begin position="46"/>
        <end position="65"/>
    </location>
</feature>
<evidence type="ECO:0000256" key="1">
    <source>
        <dbReference type="SAM" id="MobiDB-lite"/>
    </source>
</evidence>
<reference evidence="2" key="1">
    <citation type="submission" date="2020-02" db="EMBL/GenBank/DDBJ databases">
        <authorList>
            <person name="Meier V. D."/>
        </authorList>
    </citation>
    <scope>NUCLEOTIDE SEQUENCE</scope>
    <source>
        <strain evidence="2">AVDCRST_MAG80</strain>
    </source>
</reference>
<dbReference type="AlphaFoldDB" id="A0A6J4QUV8"/>
<name>A0A6J4QUV8_9ACTN</name>
<sequence>MIPPRESAAFVWRMEEVLDLYEEPYDEKRPVVCFDERPCQLLADVRDPLAPRPGGPAGGARLADQETLRREAKAWEAERNRLGASVEWRFTTEDARTKLRTLYPATEQ</sequence>
<accession>A0A6J4QUV8</accession>
<dbReference type="EMBL" id="CADCVC010000160">
    <property type="protein sequence ID" value="CAA9447145.1"/>
    <property type="molecule type" value="Genomic_DNA"/>
</dbReference>
<protein>
    <submittedName>
        <fullName evidence="2">Mobile element protein</fullName>
    </submittedName>
</protein>
<proteinExistence type="predicted"/>